<reference evidence="2 3" key="1">
    <citation type="submission" date="2019-04" db="EMBL/GenBank/DDBJ databases">
        <authorList>
            <person name="Ahlbrecht B.C."/>
            <person name="Almail A."/>
            <person name="Blakestad S.M."/>
            <person name="Calhoun C.D."/>
            <person name="Chesley E."/>
            <person name="Craven C.R."/>
            <person name="Hoagland S.Z."/>
            <person name="Jost S.L."/>
            <person name="Manz Z.R."/>
            <person name="Pena P.B."/>
            <person name="Pfenning K.J."/>
            <person name="Postl L.C."/>
            <person name="Ramsey E.P."/>
            <person name="Roberts C.A."/>
            <person name="Sevcik K.M."/>
            <person name="Whitman F.C."/>
            <person name="Chia C.P."/>
            <person name="McKinney A.L."/>
            <person name="Tolsma S."/>
            <person name="Ward R.E."/>
            <person name="Garlena R.A."/>
            <person name="Russell D.A."/>
            <person name="Pope W.H."/>
            <person name="Jacobs-Sera D."/>
            <person name="Hatfull G.F."/>
        </authorList>
    </citation>
    <scope>NUCLEOTIDE SEQUENCE [LARGE SCALE GENOMIC DNA]</scope>
</reference>
<gene>
    <name evidence="2" type="primary">89</name>
    <name evidence="2" type="ORF">SEA_CHELMS_89</name>
</gene>
<evidence type="ECO:0000313" key="2">
    <source>
        <dbReference type="EMBL" id="QDF18303.1"/>
    </source>
</evidence>
<dbReference type="InterPro" id="IPR036465">
    <property type="entry name" value="vWFA_dom_sf"/>
</dbReference>
<dbReference type="KEGG" id="vg:55616470"/>
<organism evidence="2 3">
    <name type="scientific">Gordonia phage Chelms</name>
    <dbReference type="NCBI Taxonomy" id="2588132"/>
    <lineage>
        <taxon>Viruses</taxon>
        <taxon>Duplodnaviria</taxon>
        <taxon>Heunggongvirae</taxon>
        <taxon>Uroviricota</taxon>
        <taxon>Caudoviricetes</taxon>
        <taxon>Montyvirus</taxon>
        <taxon>Montyvirus chelms</taxon>
    </lineage>
</organism>
<evidence type="ECO:0000313" key="3">
    <source>
        <dbReference type="Proteomes" id="UP000315166"/>
    </source>
</evidence>
<keyword evidence="3" id="KW-1185">Reference proteome</keyword>
<feature type="compositionally biased region" description="Low complexity" evidence="1">
    <location>
        <begin position="334"/>
        <end position="344"/>
    </location>
</feature>
<dbReference type="EMBL" id="MK801733">
    <property type="protein sequence ID" value="QDF18303.1"/>
    <property type="molecule type" value="Genomic_DNA"/>
</dbReference>
<protein>
    <submittedName>
        <fullName evidence="2">CobT-like cobalamin biosynthesis protein</fullName>
    </submittedName>
</protein>
<proteinExistence type="predicted"/>
<name>A0A4Y6EHU2_9CAUD</name>
<accession>A0A4Y6EHU2</accession>
<feature type="region of interest" description="Disordered" evidence="1">
    <location>
        <begin position="316"/>
        <end position="346"/>
    </location>
</feature>
<evidence type="ECO:0000256" key="1">
    <source>
        <dbReference type="SAM" id="MobiDB-lite"/>
    </source>
</evidence>
<dbReference type="Proteomes" id="UP000315166">
    <property type="component" value="Segment"/>
</dbReference>
<sequence>MTDAATIARKKQAEAAVRKFQRMIPALRSHARKVSGNPALILKAGPNSLTDGKTIWVEPPLKLGLPQRHNGMCNTKADGMSVCPACATQAEVMEILNHEIGHIVHGSFDKFDVIRAHDAVMGRKGYTHDLDTDTVSAIGNAIYSATTMVAAVNSARDPWLSMLMLIGEDMRCDAARMNFDPAEQEVFDAVSMSYLINGVDKIEGDTVKYIDMEDDMQLCMAYLFSSRFTVDELDGYFQEDLLELVGTKSVRSIVESSLEAIDSVETFALAANALSVFRKAGYLAKPEEDEELMELLKAIQELLKAMFGHGIQMKGPDEADDDFESTGAGGIGGSSNSSGGNNQGLRPEDIRDALEALKNLDHVPENVGAPIIYAPLQGAAYGGYGRSSNIAAYLFKSDERNLAPALTQARVAFGDNSRSQRIRNQRSGRVSGRTLAKRVPFGDDRLFAKRVRPDKKDYAVVIGMDISGSTSGETLFEEKFAVMAMADVLHRLGIQFEVWAHTSEYTQKGGDYQDRPALYMIKEAGTPWGDKTRDTLRRIDSSSGNLDGHTLQFYRKRLESMRATDHILMYYTDGAMPASNYTEELRVLKSEIAYCRKNNITLMAVGMGVDSPRDHGFDTCQVDGPEDYRKVVQHLGKRLK</sequence>
<dbReference type="RefSeq" id="YP_009846104.1">
    <property type="nucleotide sequence ID" value="NC_048768.1"/>
</dbReference>
<dbReference type="SUPFAM" id="SSF53300">
    <property type="entry name" value="vWA-like"/>
    <property type="match status" value="1"/>
</dbReference>
<dbReference type="GeneID" id="55616470"/>